<evidence type="ECO:0000313" key="6">
    <source>
        <dbReference type="Proteomes" id="UP000620559"/>
    </source>
</evidence>
<accession>A0A8J7K3G1</accession>
<dbReference type="GO" id="GO:0016020">
    <property type="term" value="C:membrane"/>
    <property type="evidence" value="ECO:0007669"/>
    <property type="project" value="InterPro"/>
</dbReference>
<dbReference type="AlphaFoldDB" id="A0A8J7K3G1"/>
<dbReference type="InterPro" id="IPR001119">
    <property type="entry name" value="SLH_dom"/>
</dbReference>
<keyword evidence="6" id="KW-1185">Reference proteome</keyword>
<sequence>MLKFFFIVSPIICFLLTTSPVKAETEMRQITNVNQLSDVQPTDWAFQALQSLVERYGCIAGYPNATFRGNRAITRYEFAAGLNACLDRINELMAIATKDSVTRDDLLTLQKLQENFTAELATLRGRVDTLEARNAQLEASQFSTTTKLRGQVIISANAGGINGDRIIDATGRQITNDPNATMVFRAGFDLDTSFNQNDLLKLRLETGSGFTENGQVQGGRDNAGGFLEPFFGSALDYSINPPTDRDFEISRLYYTFKPSQDLAVTIGPNIRAADYIDFNSYAKLSFRDFSTQAFVNNYVIFPIEFPSAGAVIDWKPNRGAFSVRAAYTAADAANPSNQGRLIGTAPFIDVLYNSPNIPNSPNTGGTRGLFGDNYQGVVEVEYSPSRDLALRLQYSGGEIFDNRFDAIGANLELTVAQKIGIFGRYGFSSYNNTNFGDINPNYWMAGVAFRDLFTRGALAGFAVGQPFIATEIGDSTQTNYEAFYNYPINRNVQITPTIQIIDNAANRNDNGTIYTGTLRTTFSF</sequence>
<reference evidence="5" key="1">
    <citation type="submission" date="2020-10" db="EMBL/GenBank/DDBJ databases">
        <authorList>
            <person name="Castelo-Branco R."/>
            <person name="Eusebio N."/>
            <person name="Adriana R."/>
            <person name="Vieira A."/>
            <person name="Brugerolle De Fraissinette N."/>
            <person name="Rezende De Castro R."/>
            <person name="Schneider M.P."/>
            <person name="Vasconcelos V."/>
            <person name="Leao P.N."/>
        </authorList>
    </citation>
    <scope>NUCLEOTIDE SEQUENCE</scope>
    <source>
        <strain evidence="5">LEGE 06105</strain>
    </source>
</reference>
<dbReference type="Proteomes" id="UP000620559">
    <property type="component" value="Unassembled WGS sequence"/>
</dbReference>
<comment type="similarity">
    <text evidence="1 2">Belongs to the OprB family.</text>
</comment>
<dbReference type="Gene3D" id="2.40.160.180">
    <property type="entry name" value="Carbohydrate-selective porin OprB"/>
    <property type="match status" value="1"/>
</dbReference>
<dbReference type="Pfam" id="PF04966">
    <property type="entry name" value="OprB"/>
    <property type="match status" value="1"/>
</dbReference>
<proteinExistence type="inferred from homology"/>
<protein>
    <submittedName>
        <fullName evidence="5">Carbohydrate porin</fullName>
    </submittedName>
</protein>
<feature type="coiled-coil region" evidence="3">
    <location>
        <begin position="113"/>
        <end position="140"/>
    </location>
</feature>
<keyword evidence="2" id="KW-0732">Signal</keyword>
<dbReference type="NCBIfam" id="NF033921">
    <property type="entry name" value="por_somb"/>
    <property type="match status" value="1"/>
</dbReference>
<organism evidence="5 6">
    <name type="scientific">Plectonema cf. radiosum LEGE 06105</name>
    <dbReference type="NCBI Taxonomy" id="945769"/>
    <lineage>
        <taxon>Bacteria</taxon>
        <taxon>Bacillati</taxon>
        <taxon>Cyanobacteriota</taxon>
        <taxon>Cyanophyceae</taxon>
        <taxon>Oscillatoriophycideae</taxon>
        <taxon>Oscillatoriales</taxon>
        <taxon>Microcoleaceae</taxon>
        <taxon>Plectonema</taxon>
    </lineage>
</organism>
<dbReference type="RefSeq" id="WP_193921565.1">
    <property type="nucleotide sequence ID" value="NZ_JADEWL010000050.1"/>
</dbReference>
<evidence type="ECO:0000256" key="2">
    <source>
        <dbReference type="RuleBase" id="RU363072"/>
    </source>
</evidence>
<comment type="caution">
    <text evidence="5">The sequence shown here is derived from an EMBL/GenBank/DDBJ whole genome shotgun (WGS) entry which is preliminary data.</text>
</comment>
<dbReference type="PANTHER" id="PTHR43308:SF1">
    <property type="entry name" value="OUTER MEMBRANE PROTEIN ALPHA"/>
    <property type="match status" value="1"/>
</dbReference>
<name>A0A8J7K3G1_9CYAN</name>
<dbReference type="InterPro" id="IPR051465">
    <property type="entry name" value="Cell_Envelope_Struct_Comp"/>
</dbReference>
<dbReference type="EMBL" id="JADEWL010000050">
    <property type="protein sequence ID" value="MBE9214107.1"/>
    <property type="molecule type" value="Genomic_DNA"/>
</dbReference>
<feature type="signal peptide" evidence="2">
    <location>
        <begin position="1"/>
        <end position="23"/>
    </location>
</feature>
<gene>
    <name evidence="5" type="ORF">IQ247_15775</name>
</gene>
<dbReference type="InterPro" id="IPR038673">
    <property type="entry name" value="OprB_sf"/>
</dbReference>
<evidence type="ECO:0000256" key="1">
    <source>
        <dbReference type="ARBA" id="ARBA00008769"/>
    </source>
</evidence>
<dbReference type="Pfam" id="PF00395">
    <property type="entry name" value="SLH"/>
    <property type="match status" value="1"/>
</dbReference>
<keyword evidence="3" id="KW-0175">Coiled coil</keyword>
<dbReference type="GO" id="GO:0008643">
    <property type="term" value="P:carbohydrate transport"/>
    <property type="evidence" value="ECO:0007669"/>
    <property type="project" value="InterPro"/>
</dbReference>
<dbReference type="InterPro" id="IPR047684">
    <property type="entry name" value="Por_som-like"/>
</dbReference>
<dbReference type="PANTHER" id="PTHR43308">
    <property type="entry name" value="OUTER MEMBRANE PROTEIN ALPHA-RELATED"/>
    <property type="match status" value="1"/>
</dbReference>
<dbReference type="InterPro" id="IPR007049">
    <property type="entry name" value="Carb-sel_porin_OprB"/>
</dbReference>
<feature type="domain" description="SLH" evidence="4">
    <location>
        <begin position="32"/>
        <end position="96"/>
    </location>
</feature>
<dbReference type="PROSITE" id="PS51272">
    <property type="entry name" value="SLH"/>
    <property type="match status" value="1"/>
</dbReference>
<dbReference type="GO" id="GO:0015288">
    <property type="term" value="F:porin activity"/>
    <property type="evidence" value="ECO:0007669"/>
    <property type="project" value="InterPro"/>
</dbReference>
<evidence type="ECO:0000256" key="3">
    <source>
        <dbReference type="SAM" id="Coils"/>
    </source>
</evidence>
<evidence type="ECO:0000259" key="4">
    <source>
        <dbReference type="PROSITE" id="PS51272"/>
    </source>
</evidence>
<evidence type="ECO:0000313" key="5">
    <source>
        <dbReference type="EMBL" id="MBE9214107.1"/>
    </source>
</evidence>
<feature type="chain" id="PRO_5035336832" evidence="2">
    <location>
        <begin position="24"/>
        <end position="524"/>
    </location>
</feature>